<dbReference type="PANTHER" id="PTHR42937">
    <property type="match status" value="1"/>
</dbReference>
<dbReference type="AlphaFoldDB" id="A0A9W9K5S7"/>
<dbReference type="SUPFAM" id="SSF55031">
    <property type="entry name" value="Bacterial exopeptidase dimerisation domain"/>
    <property type="match status" value="1"/>
</dbReference>
<dbReference type="SUPFAM" id="SSF53187">
    <property type="entry name" value="Zn-dependent exopeptidases"/>
    <property type="match status" value="1"/>
</dbReference>
<name>A0A9W9K5S7_9EURO</name>
<dbReference type="Gene3D" id="3.40.50.1100">
    <property type="match status" value="2"/>
</dbReference>
<evidence type="ECO:0000256" key="6">
    <source>
        <dbReference type="ARBA" id="ARBA00016853"/>
    </source>
</evidence>
<dbReference type="Pfam" id="PF07687">
    <property type="entry name" value="M20_dimer"/>
    <property type="match status" value="1"/>
</dbReference>
<evidence type="ECO:0000259" key="12">
    <source>
        <dbReference type="Pfam" id="PF07687"/>
    </source>
</evidence>
<keyword evidence="7" id="KW-0378">Hydrolase</keyword>
<feature type="domain" description="Tryptophan synthase beta chain-like PALP" evidence="11">
    <location>
        <begin position="35"/>
        <end position="353"/>
    </location>
</feature>
<evidence type="ECO:0000256" key="1">
    <source>
        <dbReference type="ARBA" id="ARBA00001941"/>
    </source>
</evidence>
<dbReference type="NCBIfam" id="TIGR01910">
    <property type="entry name" value="DapE-ArgE"/>
    <property type="match status" value="1"/>
</dbReference>
<dbReference type="OrthoDB" id="10059875at2759"/>
<comment type="cofactor">
    <cofactor evidence="2">
        <name>Zn(2+)</name>
        <dbReference type="ChEBI" id="CHEBI:29105"/>
    </cofactor>
</comment>
<dbReference type="InterPro" id="IPR036052">
    <property type="entry name" value="TrpB-like_PALP_sf"/>
</dbReference>
<dbReference type="Proteomes" id="UP001149165">
    <property type="component" value="Unassembled WGS sequence"/>
</dbReference>
<comment type="caution">
    <text evidence="13">The sequence shown here is derived from an EMBL/GenBank/DDBJ whole genome shotgun (WGS) entry which is preliminary data.</text>
</comment>
<dbReference type="InterPro" id="IPR010182">
    <property type="entry name" value="ArgE/DapE"/>
</dbReference>
<evidence type="ECO:0000313" key="13">
    <source>
        <dbReference type="EMBL" id="KAJ5093212.1"/>
    </source>
</evidence>
<comment type="pathway">
    <text evidence="3">Amino-acid biosynthesis; L-lysine biosynthesis via DAP pathway; LL-2,6-diaminopimelate from (S)-tetrahydrodipicolinate (succinylase route): step 3/3.</text>
</comment>
<keyword evidence="8" id="KW-0862">Zinc</keyword>
<dbReference type="Pfam" id="PF00291">
    <property type="entry name" value="PALP"/>
    <property type="match status" value="1"/>
</dbReference>
<dbReference type="Pfam" id="PF01546">
    <property type="entry name" value="Peptidase_M20"/>
    <property type="match status" value="1"/>
</dbReference>
<keyword evidence="9" id="KW-0170">Cobalt</keyword>
<evidence type="ECO:0000256" key="10">
    <source>
        <dbReference type="ARBA" id="ARBA00051301"/>
    </source>
</evidence>
<comment type="cofactor">
    <cofactor evidence="1">
        <name>Co(2+)</name>
        <dbReference type="ChEBI" id="CHEBI:48828"/>
    </cofactor>
</comment>
<dbReference type="PROSITE" id="PS00758">
    <property type="entry name" value="ARGE_DAPE_CPG2_1"/>
    <property type="match status" value="1"/>
</dbReference>
<dbReference type="Gene3D" id="3.30.70.360">
    <property type="match status" value="1"/>
</dbReference>
<reference evidence="13" key="2">
    <citation type="journal article" date="2023" name="IMA Fungus">
        <title>Comparative genomic study of the Penicillium genus elucidates a diverse pangenome and 15 lateral gene transfer events.</title>
        <authorList>
            <person name="Petersen C."/>
            <person name="Sorensen T."/>
            <person name="Nielsen M.R."/>
            <person name="Sondergaard T.E."/>
            <person name="Sorensen J.L."/>
            <person name="Fitzpatrick D.A."/>
            <person name="Frisvad J.C."/>
            <person name="Nielsen K.L."/>
        </authorList>
    </citation>
    <scope>NUCLEOTIDE SEQUENCE</scope>
    <source>
        <strain evidence="13">IBT 30069</strain>
    </source>
</reference>
<dbReference type="NCBIfam" id="NF006058">
    <property type="entry name" value="PRK08206.1"/>
    <property type="match status" value="1"/>
</dbReference>
<sequence>MSSRRPIYVNPAAASERCDFTPARAVANFHRSLPNYAPTPLVSLPELAAEIGVKSVFVKDESNRFGLPAFKVLGASWGSFRAIAQHLGLSATETTLEDLSVKAKESSISLVTATEGNHGRAVAYMAKLLGIPAEIFAPQSMDEGTRSRIASEGARVTIVQGDYDQAVEKAAEQAQGETVLLIQDTAFDGYEDVPAWIVEGYSTMTSEAEEQLSSLGLTANMMITPVGVGSLAHAVARHCKSRGVGVVAVEPDSAPCLFSSLRAGKSTSVATTATIMNGMNCGTVSTAAWPDLQRLVDACVTVSSYESHSAAQYLTSKSVPAGPCGGASLAALRRIAKEESSLLSHESVIVLLSTEGARQYPIPKDVSVEDAVGLTQTLTQIDSSNPTLSISDGAGESEIADYLAAWFAHRDIESHRVETVAGRPSVVGVLRGSGGGKSLMFNGHVDTVSNSSYEQGVDPLSGVIALKNGQQAVFGRGSLDMKGGLAAALAAMATIKADKHGKLPRGDIIVAAVSDEEDASQGTQDIIAAGWRADAAVIPEPTMQSIITAHKGFVWVEVDILGVAAHGSDPASGEDSIMNAGWFLRALEEYQKGLPEDDLLGRASLHCGLIRGGEEPSSYPGKCTITVEFRTIPAQTEASIMEDVGTILSKVSEENPRFKYGTPRITVSRPTTKLSRDHPLVKKAVASSTPVLGKTPELGIVPFWCDAALLAEVGVPSIVFGPSGEGLHSKEEWVTVESLQQMEKIFVNLIEDFCN</sequence>
<dbReference type="InterPro" id="IPR002933">
    <property type="entry name" value="Peptidase_M20"/>
</dbReference>
<dbReference type="InterPro" id="IPR001926">
    <property type="entry name" value="TrpB-like_PALP"/>
</dbReference>
<protein>
    <recommendedName>
        <fullName evidence="6">Probable succinyl-diaminopimelate desuccinylase</fullName>
        <ecNumber evidence="5">3.5.1.18</ecNumber>
    </recommendedName>
</protein>
<dbReference type="EMBL" id="JAPQKH010000006">
    <property type="protein sequence ID" value="KAJ5093212.1"/>
    <property type="molecule type" value="Genomic_DNA"/>
</dbReference>
<comment type="catalytic activity">
    <reaction evidence="10">
        <text>N-succinyl-(2S,6S)-2,6-diaminopimelate + H2O = (2S,6S)-2,6-diaminopimelate + succinate</text>
        <dbReference type="Rhea" id="RHEA:22608"/>
        <dbReference type="ChEBI" id="CHEBI:15377"/>
        <dbReference type="ChEBI" id="CHEBI:30031"/>
        <dbReference type="ChEBI" id="CHEBI:57609"/>
        <dbReference type="ChEBI" id="CHEBI:58087"/>
        <dbReference type="EC" id="3.5.1.18"/>
    </reaction>
</comment>
<organism evidence="13 14">
    <name type="scientific">Penicillium angulare</name>
    <dbReference type="NCBI Taxonomy" id="116970"/>
    <lineage>
        <taxon>Eukaryota</taxon>
        <taxon>Fungi</taxon>
        <taxon>Dikarya</taxon>
        <taxon>Ascomycota</taxon>
        <taxon>Pezizomycotina</taxon>
        <taxon>Eurotiomycetes</taxon>
        <taxon>Eurotiomycetidae</taxon>
        <taxon>Eurotiales</taxon>
        <taxon>Aspergillaceae</taxon>
        <taxon>Penicillium</taxon>
    </lineage>
</organism>
<evidence type="ECO:0000256" key="3">
    <source>
        <dbReference type="ARBA" id="ARBA00005130"/>
    </source>
</evidence>
<evidence type="ECO:0000256" key="2">
    <source>
        <dbReference type="ARBA" id="ARBA00001947"/>
    </source>
</evidence>
<keyword evidence="14" id="KW-1185">Reference proteome</keyword>
<evidence type="ECO:0000256" key="7">
    <source>
        <dbReference type="ARBA" id="ARBA00022801"/>
    </source>
</evidence>
<dbReference type="GO" id="GO:0009014">
    <property type="term" value="F:succinyl-diaminopimelate desuccinylase activity"/>
    <property type="evidence" value="ECO:0007669"/>
    <property type="project" value="UniProtKB-EC"/>
</dbReference>
<dbReference type="Gene3D" id="3.40.630.10">
    <property type="entry name" value="Zn peptidases"/>
    <property type="match status" value="1"/>
</dbReference>
<comment type="similarity">
    <text evidence="4">Belongs to the peptidase M20A family.</text>
</comment>
<reference evidence="13" key="1">
    <citation type="submission" date="2022-11" db="EMBL/GenBank/DDBJ databases">
        <authorList>
            <person name="Petersen C."/>
        </authorList>
    </citation>
    <scope>NUCLEOTIDE SEQUENCE</scope>
    <source>
        <strain evidence="13">IBT 30069</strain>
    </source>
</reference>
<evidence type="ECO:0000256" key="8">
    <source>
        <dbReference type="ARBA" id="ARBA00022833"/>
    </source>
</evidence>
<feature type="domain" description="Peptidase M20 dimerisation" evidence="12">
    <location>
        <begin position="548"/>
        <end position="654"/>
    </location>
</feature>
<evidence type="ECO:0000256" key="4">
    <source>
        <dbReference type="ARBA" id="ARBA00006247"/>
    </source>
</evidence>
<dbReference type="InterPro" id="IPR001261">
    <property type="entry name" value="ArgE/DapE_CS"/>
</dbReference>
<gene>
    <name evidence="13" type="ORF">N7456_009073</name>
</gene>
<evidence type="ECO:0000256" key="9">
    <source>
        <dbReference type="ARBA" id="ARBA00023285"/>
    </source>
</evidence>
<evidence type="ECO:0000256" key="5">
    <source>
        <dbReference type="ARBA" id="ARBA00011921"/>
    </source>
</evidence>
<evidence type="ECO:0000259" key="11">
    <source>
        <dbReference type="Pfam" id="PF00291"/>
    </source>
</evidence>
<dbReference type="SUPFAM" id="SSF53686">
    <property type="entry name" value="Tryptophan synthase beta subunit-like PLP-dependent enzymes"/>
    <property type="match status" value="1"/>
</dbReference>
<dbReference type="PANTHER" id="PTHR42937:SF1">
    <property type="entry name" value="DIAMINOPROPIONATE AMMONIA-LYASE"/>
    <property type="match status" value="1"/>
</dbReference>
<proteinExistence type="inferred from homology"/>
<accession>A0A9W9K5S7</accession>
<evidence type="ECO:0000313" key="14">
    <source>
        <dbReference type="Proteomes" id="UP001149165"/>
    </source>
</evidence>
<dbReference type="EC" id="3.5.1.18" evidence="5"/>
<dbReference type="InterPro" id="IPR036264">
    <property type="entry name" value="Bact_exopeptidase_dim_dom"/>
</dbReference>
<dbReference type="InterPro" id="IPR011650">
    <property type="entry name" value="Peptidase_M20_dimer"/>
</dbReference>